<dbReference type="EC" id="3.4.11.2" evidence="5"/>
<dbReference type="Gene3D" id="2.60.40.1730">
    <property type="entry name" value="tricorn interacting facor f3 domain"/>
    <property type="match status" value="1"/>
</dbReference>
<accession>A0ABP8JNQ0</accession>
<evidence type="ECO:0000256" key="10">
    <source>
        <dbReference type="ARBA" id="ARBA00022801"/>
    </source>
</evidence>
<evidence type="ECO:0000256" key="6">
    <source>
        <dbReference type="ARBA" id="ARBA00015611"/>
    </source>
</evidence>
<dbReference type="SUPFAM" id="SSF55486">
    <property type="entry name" value="Metalloproteases ('zincins'), catalytic domain"/>
    <property type="match status" value="1"/>
</dbReference>
<evidence type="ECO:0000256" key="11">
    <source>
        <dbReference type="ARBA" id="ARBA00022833"/>
    </source>
</evidence>
<keyword evidence="7" id="KW-0963">Cytoplasm</keyword>
<evidence type="ECO:0000256" key="14">
    <source>
        <dbReference type="ARBA" id="ARBA00031533"/>
    </source>
</evidence>
<comment type="catalytic activity">
    <reaction evidence="1">
        <text>Release of an N-terminal amino acid, Xaa-|-Yaa- from a peptide, amide or arylamide. Xaa is preferably Ala, but may be most amino acids including Pro (slow action). When a terminal hydrophobic residue is followed by a prolyl residue, the two may be released as an intact Xaa-Pro dipeptide.</text>
        <dbReference type="EC" id="3.4.11.2"/>
    </reaction>
</comment>
<gene>
    <name evidence="17" type="ORF">GCM10023153_13140</name>
</gene>
<evidence type="ECO:0000313" key="18">
    <source>
        <dbReference type="Proteomes" id="UP001500390"/>
    </source>
</evidence>
<dbReference type="InterPro" id="IPR014782">
    <property type="entry name" value="Peptidase_M1_dom"/>
</dbReference>
<name>A0ABP8JNQ0_9MICO</name>
<evidence type="ECO:0000256" key="4">
    <source>
        <dbReference type="ARBA" id="ARBA00010136"/>
    </source>
</evidence>
<keyword evidence="8" id="KW-0645">Protease</keyword>
<feature type="domain" description="Peptidase M1 membrane alanine aminopeptidase" evidence="15">
    <location>
        <begin position="227"/>
        <end position="421"/>
    </location>
</feature>
<evidence type="ECO:0000256" key="8">
    <source>
        <dbReference type="ARBA" id="ARBA00022670"/>
    </source>
</evidence>
<evidence type="ECO:0000256" key="13">
    <source>
        <dbReference type="ARBA" id="ARBA00029811"/>
    </source>
</evidence>
<sequence length="435" mass="48985">MTGSDPYLPGHGDDRYQVEHYALDLRYKPLGNHLEGRAELSVRAVVDLTDLVVDLHRLEVRSLRVEGAKVARWSHRGSRLRIRLTHALPAGEPLLLTIAYRGNPGTMPGPDGPAGWEELTDGVLVAAQPHGAPTWFPCNDRMADKARYRIRVETDPAYRVVANGILVSHKSVGRRAEWVHEQREPMAPYLATLQIGRYDAEPQTGAPVPTWLVGPPARMQSVREALADQPRMLEVFTSLFGPYPFERYTAVVTDDPLEIPLESQSLSTFGTNHLSRDWSAQRLIAHELSHQWFGNAVTAASLADIWLHEGFACYAEWLWSQASGRTTLRQEAARHHDGLARKPQDLVLTDPGADRVFDDRVYKRGALTLHALHLTLGDEMFFDVLRTWVDTHRYEVVTTADFEACVESVSGSPHRELFDAWLRREELPELPPQQG</sequence>
<keyword evidence="12" id="KW-0482">Metalloprotease</keyword>
<evidence type="ECO:0000256" key="9">
    <source>
        <dbReference type="ARBA" id="ARBA00022723"/>
    </source>
</evidence>
<dbReference type="Pfam" id="PF01433">
    <property type="entry name" value="Peptidase_M1"/>
    <property type="match status" value="1"/>
</dbReference>
<reference evidence="18" key="1">
    <citation type="journal article" date="2019" name="Int. J. Syst. Evol. Microbiol.">
        <title>The Global Catalogue of Microorganisms (GCM) 10K type strain sequencing project: providing services to taxonomists for standard genome sequencing and annotation.</title>
        <authorList>
            <consortium name="The Broad Institute Genomics Platform"/>
            <consortium name="The Broad Institute Genome Sequencing Center for Infectious Disease"/>
            <person name="Wu L."/>
            <person name="Ma J."/>
        </authorList>
    </citation>
    <scope>NUCLEOTIDE SEQUENCE [LARGE SCALE GENOMIC DNA]</scope>
    <source>
        <strain evidence="18">JCM 17738</strain>
    </source>
</reference>
<dbReference type="SUPFAM" id="SSF63737">
    <property type="entry name" value="Leukotriene A4 hydrolase N-terminal domain"/>
    <property type="match status" value="1"/>
</dbReference>
<dbReference type="Proteomes" id="UP001500390">
    <property type="component" value="Unassembled WGS sequence"/>
</dbReference>
<evidence type="ECO:0000256" key="2">
    <source>
        <dbReference type="ARBA" id="ARBA00001947"/>
    </source>
</evidence>
<keyword evidence="10" id="KW-0378">Hydrolase</keyword>
<evidence type="ECO:0000256" key="5">
    <source>
        <dbReference type="ARBA" id="ARBA00012564"/>
    </source>
</evidence>
<dbReference type="PANTHER" id="PTHR45726:SF3">
    <property type="entry name" value="LEUKOTRIENE A-4 HYDROLASE"/>
    <property type="match status" value="1"/>
</dbReference>
<comment type="subcellular location">
    <subcellularLocation>
        <location evidence="3">Cytoplasm</location>
    </subcellularLocation>
</comment>
<dbReference type="PRINTS" id="PR00756">
    <property type="entry name" value="ALADIPTASE"/>
</dbReference>
<dbReference type="PANTHER" id="PTHR45726">
    <property type="entry name" value="LEUKOTRIENE A-4 HYDROLASE"/>
    <property type="match status" value="1"/>
</dbReference>
<comment type="similarity">
    <text evidence="4">Belongs to the peptidase M1 family.</text>
</comment>
<evidence type="ECO:0000256" key="7">
    <source>
        <dbReference type="ARBA" id="ARBA00022490"/>
    </source>
</evidence>
<dbReference type="RefSeq" id="WP_159902703.1">
    <property type="nucleotide sequence ID" value="NZ_BAABFX010000022.1"/>
</dbReference>
<evidence type="ECO:0000259" key="16">
    <source>
        <dbReference type="Pfam" id="PF17900"/>
    </source>
</evidence>
<dbReference type="EMBL" id="BAABFX010000022">
    <property type="protein sequence ID" value="GAA4393310.1"/>
    <property type="molecule type" value="Genomic_DNA"/>
</dbReference>
<dbReference type="InterPro" id="IPR045357">
    <property type="entry name" value="Aminopeptidase_N-like_N"/>
</dbReference>
<evidence type="ECO:0000256" key="1">
    <source>
        <dbReference type="ARBA" id="ARBA00000098"/>
    </source>
</evidence>
<comment type="cofactor">
    <cofactor evidence="2">
        <name>Zn(2+)</name>
        <dbReference type="ChEBI" id="CHEBI:29105"/>
    </cofactor>
</comment>
<evidence type="ECO:0000313" key="17">
    <source>
        <dbReference type="EMBL" id="GAA4393310.1"/>
    </source>
</evidence>
<dbReference type="InterPro" id="IPR034015">
    <property type="entry name" value="M1_LTA4H"/>
</dbReference>
<dbReference type="Pfam" id="PF17900">
    <property type="entry name" value="Peptidase_M1_N"/>
    <property type="match status" value="1"/>
</dbReference>
<keyword evidence="18" id="KW-1185">Reference proteome</keyword>
<keyword evidence="9" id="KW-0479">Metal-binding</keyword>
<evidence type="ECO:0000259" key="15">
    <source>
        <dbReference type="Pfam" id="PF01433"/>
    </source>
</evidence>
<dbReference type="InterPro" id="IPR027268">
    <property type="entry name" value="Peptidase_M4/M1_CTD_sf"/>
</dbReference>
<proteinExistence type="inferred from homology"/>
<dbReference type="CDD" id="cd09603">
    <property type="entry name" value="M1_APN_like"/>
    <property type="match status" value="1"/>
</dbReference>
<evidence type="ECO:0000256" key="12">
    <source>
        <dbReference type="ARBA" id="ARBA00023049"/>
    </source>
</evidence>
<dbReference type="InterPro" id="IPR001930">
    <property type="entry name" value="Peptidase_M1"/>
</dbReference>
<dbReference type="InterPro" id="IPR042097">
    <property type="entry name" value="Aminopeptidase_N-like_N_sf"/>
</dbReference>
<comment type="caution">
    <text evidence="17">The sequence shown here is derived from an EMBL/GenBank/DDBJ whole genome shotgun (WGS) entry which is preliminary data.</text>
</comment>
<keyword evidence="11" id="KW-0862">Zinc</keyword>
<feature type="domain" description="Aminopeptidase N-like N-terminal" evidence="16">
    <location>
        <begin position="19"/>
        <end position="190"/>
    </location>
</feature>
<dbReference type="Gene3D" id="1.10.390.10">
    <property type="entry name" value="Neutral Protease Domain 2"/>
    <property type="match status" value="1"/>
</dbReference>
<evidence type="ECO:0000256" key="3">
    <source>
        <dbReference type="ARBA" id="ARBA00004496"/>
    </source>
</evidence>
<protein>
    <recommendedName>
        <fullName evidence="6">Aminopeptidase N</fullName>
        <ecNumber evidence="5">3.4.11.2</ecNumber>
    </recommendedName>
    <alternativeName>
        <fullName evidence="13">Alanine aminopeptidase</fullName>
    </alternativeName>
    <alternativeName>
        <fullName evidence="14">Lysyl aminopeptidase</fullName>
    </alternativeName>
</protein>
<organism evidence="17 18">
    <name type="scientific">Ornithinibacter aureus</name>
    <dbReference type="NCBI Taxonomy" id="622664"/>
    <lineage>
        <taxon>Bacteria</taxon>
        <taxon>Bacillati</taxon>
        <taxon>Actinomycetota</taxon>
        <taxon>Actinomycetes</taxon>
        <taxon>Micrococcales</taxon>
        <taxon>Intrasporangiaceae</taxon>
        <taxon>Ornithinibacter</taxon>
    </lineage>
</organism>